<evidence type="ECO:0000313" key="3">
    <source>
        <dbReference type="Proteomes" id="UP000189796"/>
    </source>
</evidence>
<dbReference type="OrthoDB" id="7357874at2"/>
<dbReference type="Pfam" id="PF25199">
    <property type="entry name" value="nSTAND_NTPase5"/>
    <property type="match status" value="1"/>
</dbReference>
<organism evidence="2 3">
    <name type="scientific">Bradyrhizobium erythrophlei</name>
    <dbReference type="NCBI Taxonomy" id="1437360"/>
    <lineage>
        <taxon>Bacteria</taxon>
        <taxon>Pseudomonadati</taxon>
        <taxon>Pseudomonadota</taxon>
        <taxon>Alphaproteobacteria</taxon>
        <taxon>Hyphomicrobiales</taxon>
        <taxon>Nitrobacteraceae</taxon>
        <taxon>Bradyrhizobium</taxon>
    </lineage>
</organism>
<dbReference type="Pfam" id="PF13289">
    <property type="entry name" value="SIR2_2"/>
    <property type="match status" value="1"/>
</dbReference>
<protein>
    <submittedName>
        <fullName evidence="2">Cold shock protein, CspA family</fullName>
    </submittedName>
</protein>
<dbReference type="SUPFAM" id="SSF50249">
    <property type="entry name" value="Nucleic acid-binding proteins"/>
    <property type="match status" value="1"/>
</dbReference>
<dbReference type="RefSeq" id="WP_079606572.1">
    <property type="nucleotide sequence ID" value="NZ_LT670817.1"/>
</dbReference>
<reference evidence="2 3" key="1">
    <citation type="submission" date="2016-11" db="EMBL/GenBank/DDBJ databases">
        <authorList>
            <person name="Jaros S."/>
            <person name="Januszkiewicz K."/>
            <person name="Wedrychowicz H."/>
        </authorList>
    </citation>
    <scope>NUCLEOTIDE SEQUENCE [LARGE SCALE GENOMIC DNA]</scope>
    <source>
        <strain evidence="2 3">GAS138</strain>
    </source>
</reference>
<dbReference type="AlphaFoldDB" id="A0A1M5YP92"/>
<dbReference type="SUPFAM" id="SSF52540">
    <property type="entry name" value="P-loop containing nucleoside triphosphate hydrolases"/>
    <property type="match status" value="1"/>
</dbReference>
<dbReference type="SUPFAM" id="SSF52467">
    <property type="entry name" value="DHS-like NAD/FAD-binding domain"/>
    <property type="match status" value="1"/>
</dbReference>
<accession>A0A1M5YP92</accession>
<dbReference type="InterPro" id="IPR057574">
    <property type="entry name" value="nSTAND_NTPase5_dom"/>
</dbReference>
<dbReference type="Gene3D" id="1.25.40.10">
    <property type="entry name" value="Tetratricopeptide repeat domain"/>
    <property type="match status" value="1"/>
</dbReference>
<dbReference type="Gene3D" id="2.40.50.140">
    <property type="entry name" value="Nucleic acid-binding proteins"/>
    <property type="match status" value="1"/>
</dbReference>
<dbReference type="InterPro" id="IPR029035">
    <property type="entry name" value="DHS-like_NAD/FAD-binding_dom"/>
</dbReference>
<dbReference type="InterPro" id="IPR027417">
    <property type="entry name" value="P-loop_NTPase"/>
</dbReference>
<name>A0A1M5YP92_9BRAD</name>
<dbReference type="InterPro" id="IPR012340">
    <property type="entry name" value="NA-bd_OB-fold"/>
</dbReference>
<evidence type="ECO:0000259" key="1">
    <source>
        <dbReference type="Pfam" id="PF25199"/>
    </source>
</evidence>
<dbReference type="SUPFAM" id="SSF48452">
    <property type="entry name" value="TPR-like"/>
    <property type="match status" value="1"/>
</dbReference>
<proteinExistence type="predicted"/>
<feature type="domain" description="Novel STAND NTPase 5" evidence="1">
    <location>
        <begin position="322"/>
        <end position="465"/>
    </location>
</feature>
<gene>
    <name evidence="2" type="ORF">SAMN05443248_8575</name>
</gene>
<dbReference type="EMBL" id="LT670817">
    <property type="protein sequence ID" value="SHI13699.1"/>
    <property type="molecule type" value="Genomic_DNA"/>
</dbReference>
<sequence>MSDQVEQPLVEAIAGGRAVLFLGAGASRGATKPDGTRIPLADDLKKVIAKELLGPGYDGFDFAQVCDFAASMRSGRELQQLIHHELIGFDPSPFHKLIPTFVWGGIVTTNYDLIIEDAYKAVGSPAQTLVVNRKDGDGAAERLGERGVLYVKIHGCITQYQDMKPPLVASTEQVLNHREGRSGQIAQFLEWARTKTLIFAGYGMSDHNFRSIFDEIRREGDAHPIHYLVRPGILQAEENYWRDRRVKCINLDFENFLKQIDTKINSAIRPLAQIAAAQSNTTFTRFISRAHVRETLSLVRYLGAQCKHVSTETPSGIGTAAKFYKGFELDWYPVATSLDVSRRLTRDIFDEFIVSTQKISSPRFAAVKGHAGSGKSIILRRLAWDAAHSSDRLVFWVGSGEDLDRDAFEEIAGLTNQTIYIFVDDLASDANAFSRFYIHAQRQKWPIVVIGSVRVNEWNMRCEELESLTDEEFELGYLSEFEIEGLLRLLAIHDCLGHLQKLSSEEQKKKLKELWGRQLLVALHEATENAEFREILADEYKKLFPVDARLLYLDICSLHRFGPPVRAGLISRVHGINFEQFNEKFFKPLEQVIHLTRDAKSQDWVYRARHPVIANLVYEVALPTTQERFDNLIRILSKLNRSYSYDREVLAELIRGSRLSELFKDRRMGSSIYDAAEKIFGEDSHIFHQRGIYEMRLAGDVSALDRANRYLEDALELSPGNPTIKHSLAEIALRYSSVSSNEVEKASWIRNAESQANALIKNTRTSHPHHTLAKAAIAGARDAIERAEKDDNALTQEGVAQALKNAEDVLRSGLQKFPNDDRLLNEEATLGEILKNATRALSALRKASDANPRSELIARRYSRTLRAKGQTSEAINVLRKTLDLNQGSQFLHFELARALMEEAPDADIMQRDTILYHLQRSVAPGDRNNEARFWLARHLCICGKAEVANTLFEDLKKLPVPFRQKQGIRGIVKSASGDPVEYYGQVYSKRPGFGFLRGDQDGLETFFSPDQANGAFETIEDGQRVRYHLGFTLRGPTALDVQPIDQ</sequence>
<evidence type="ECO:0000313" key="2">
    <source>
        <dbReference type="EMBL" id="SHI13699.1"/>
    </source>
</evidence>
<dbReference type="InterPro" id="IPR011990">
    <property type="entry name" value="TPR-like_helical_dom_sf"/>
</dbReference>
<dbReference type="Proteomes" id="UP000189796">
    <property type="component" value="Chromosome I"/>
</dbReference>